<accession>A0A835G251</accession>
<protein>
    <submittedName>
        <fullName evidence="1">Uncharacterized protein</fullName>
    </submittedName>
</protein>
<sequence length="95" mass="11296">MADMKGFIKKRASIKAKLTQFNTYLNISKSCKKLSEVQVIEIEYRLNIFESLYEKYDALQDELEALVDDPSEQYAEREEFERLYYATAWWLLHGS</sequence>
<dbReference type="EMBL" id="JACKWZ010000742">
    <property type="protein sequence ID" value="KAF9405434.1"/>
    <property type="molecule type" value="Genomic_DNA"/>
</dbReference>
<proteinExistence type="predicted"/>
<name>A0A835G251_SPOEX</name>
<gene>
    <name evidence="1" type="ORF">HW555_013830</name>
</gene>
<organism evidence="1 2">
    <name type="scientific">Spodoptera exigua</name>
    <name type="common">Beet armyworm</name>
    <name type="synonym">Noctua fulgens</name>
    <dbReference type="NCBI Taxonomy" id="7107"/>
    <lineage>
        <taxon>Eukaryota</taxon>
        <taxon>Metazoa</taxon>
        <taxon>Ecdysozoa</taxon>
        <taxon>Arthropoda</taxon>
        <taxon>Hexapoda</taxon>
        <taxon>Insecta</taxon>
        <taxon>Pterygota</taxon>
        <taxon>Neoptera</taxon>
        <taxon>Endopterygota</taxon>
        <taxon>Lepidoptera</taxon>
        <taxon>Glossata</taxon>
        <taxon>Ditrysia</taxon>
        <taxon>Noctuoidea</taxon>
        <taxon>Noctuidae</taxon>
        <taxon>Amphipyrinae</taxon>
        <taxon>Spodoptera</taxon>
    </lineage>
</organism>
<dbReference type="Proteomes" id="UP000648187">
    <property type="component" value="Unassembled WGS sequence"/>
</dbReference>
<dbReference type="AlphaFoldDB" id="A0A835G251"/>
<reference evidence="1" key="1">
    <citation type="submission" date="2020-08" db="EMBL/GenBank/DDBJ databases">
        <title>Spodoptera exigua strain:BAW_Kor-Di-RS1 Genome sequencing and assembly.</title>
        <authorList>
            <person name="Kim J."/>
            <person name="Nam H.Y."/>
            <person name="Kwon M."/>
            <person name="Choi J.H."/>
            <person name="Cho S.R."/>
            <person name="Kim G.-H."/>
        </authorList>
    </citation>
    <scope>NUCLEOTIDE SEQUENCE</scope>
    <source>
        <strain evidence="1">BAW_Kor-Di-RS1</strain>
        <tissue evidence="1">Whole-body</tissue>
    </source>
</reference>
<comment type="caution">
    <text evidence="1">The sequence shown here is derived from an EMBL/GenBank/DDBJ whole genome shotgun (WGS) entry which is preliminary data.</text>
</comment>
<keyword evidence="2" id="KW-1185">Reference proteome</keyword>
<evidence type="ECO:0000313" key="1">
    <source>
        <dbReference type="EMBL" id="KAF9405434.1"/>
    </source>
</evidence>
<evidence type="ECO:0000313" key="2">
    <source>
        <dbReference type="Proteomes" id="UP000648187"/>
    </source>
</evidence>